<proteinExistence type="predicted"/>
<keyword evidence="1" id="KW-0732">Signal</keyword>
<dbReference type="EMBL" id="JAKKPZ010000042">
    <property type="protein sequence ID" value="KAI1707201.1"/>
    <property type="molecule type" value="Genomic_DNA"/>
</dbReference>
<accession>A0AAD4R3K9</accession>
<feature type="chain" id="PRO_5042077749" evidence="1">
    <location>
        <begin position="22"/>
        <end position="119"/>
    </location>
</feature>
<feature type="signal peptide" evidence="1">
    <location>
        <begin position="1"/>
        <end position="21"/>
    </location>
</feature>
<keyword evidence="3" id="KW-1185">Reference proteome</keyword>
<reference evidence="2" key="1">
    <citation type="submission" date="2022-01" db="EMBL/GenBank/DDBJ databases">
        <title>Genome Sequence Resource for Two Populations of Ditylenchus destructor, the Migratory Endoparasitic Phytonematode.</title>
        <authorList>
            <person name="Zhang H."/>
            <person name="Lin R."/>
            <person name="Xie B."/>
        </authorList>
    </citation>
    <scope>NUCLEOTIDE SEQUENCE</scope>
    <source>
        <strain evidence="2">BazhouSP</strain>
    </source>
</reference>
<comment type="caution">
    <text evidence="2">The sequence shown here is derived from an EMBL/GenBank/DDBJ whole genome shotgun (WGS) entry which is preliminary data.</text>
</comment>
<name>A0AAD4R3K9_9BILA</name>
<dbReference type="Proteomes" id="UP001201812">
    <property type="component" value="Unassembled WGS sequence"/>
</dbReference>
<evidence type="ECO:0000313" key="2">
    <source>
        <dbReference type="EMBL" id="KAI1707201.1"/>
    </source>
</evidence>
<evidence type="ECO:0000313" key="3">
    <source>
        <dbReference type="Proteomes" id="UP001201812"/>
    </source>
</evidence>
<protein>
    <submittedName>
        <fullName evidence="2">Uncharacterized protein</fullName>
    </submittedName>
</protein>
<evidence type="ECO:0000256" key="1">
    <source>
        <dbReference type="SAM" id="SignalP"/>
    </source>
</evidence>
<organism evidence="2 3">
    <name type="scientific">Ditylenchus destructor</name>
    <dbReference type="NCBI Taxonomy" id="166010"/>
    <lineage>
        <taxon>Eukaryota</taxon>
        <taxon>Metazoa</taxon>
        <taxon>Ecdysozoa</taxon>
        <taxon>Nematoda</taxon>
        <taxon>Chromadorea</taxon>
        <taxon>Rhabditida</taxon>
        <taxon>Tylenchina</taxon>
        <taxon>Tylenchomorpha</taxon>
        <taxon>Sphaerularioidea</taxon>
        <taxon>Anguinidae</taxon>
        <taxon>Anguininae</taxon>
        <taxon>Ditylenchus</taxon>
    </lineage>
</organism>
<dbReference type="AlphaFoldDB" id="A0AAD4R3K9"/>
<sequence length="119" mass="13410">MLILLSILTLLFLQLNEQVEALSCYGGEGAFNNLTIATCRERDQSCAKVIKFASPDRVFRACHPNKNCNYAAKEKTEYIGEHYFIGDMICTNVTEWPVEDPSQKYVIQECCCEGDGCNL</sequence>
<gene>
    <name evidence="2" type="ORF">DdX_12579</name>
</gene>